<dbReference type="PROSITE" id="PS51892">
    <property type="entry name" value="SUBTILASE"/>
    <property type="match status" value="1"/>
</dbReference>
<reference evidence="9 10" key="1">
    <citation type="submission" date="2019-06" db="EMBL/GenBank/DDBJ databases">
        <title>Whole genome shotgun sequence of Streptomyces cacaoi subsp. cacaoi NBRC 12748.</title>
        <authorList>
            <person name="Hosoyama A."/>
            <person name="Uohara A."/>
            <person name="Ohji S."/>
            <person name="Ichikawa N."/>
        </authorList>
    </citation>
    <scope>NUCLEOTIDE SEQUENCE [LARGE SCALE GENOMIC DNA]</scope>
    <source>
        <strain evidence="9 10">NBRC 12748</strain>
    </source>
</reference>
<feature type="active site" description="Charge relay system" evidence="5">
    <location>
        <position position="104"/>
    </location>
</feature>
<keyword evidence="10" id="KW-1185">Reference proteome</keyword>
<evidence type="ECO:0000256" key="6">
    <source>
        <dbReference type="SAM" id="MobiDB-lite"/>
    </source>
</evidence>
<keyword evidence="2 5" id="KW-0645">Protease</keyword>
<protein>
    <submittedName>
        <fullName evidence="9">Type VII secretion-associated serine protease</fullName>
    </submittedName>
</protein>
<dbReference type="Gene3D" id="3.40.50.200">
    <property type="entry name" value="Peptidase S8/S53 domain"/>
    <property type="match status" value="1"/>
</dbReference>
<evidence type="ECO:0000256" key="1">
    <source>
        <dbReference type="ARBA" id="ARBA00011073"/>
    </source>
</evidence>
<keyword evidence="7" id="KW-0812">Transmembrane</keyword>
<dbReference type="SUPFAM" id="SSF52743">
    <property type="entry name" value="Subtilisin-like"/>
    <property type="match status" value="1"/>
</dbReference>
<dbReference type="InterPro" id="IPR000209">
    <property type="entry name" value="Peptidase_S8/S53_dom"/>
</dbReference>
<sequence>MTGTGRAARTGRLSLAIAAGALTWGMLLVGAAPASYAAGASEKQWYLDSMQADEMWKVSTGKGVKVAVIDSGVDKSSRALKGKLLPGRDFSDAQGDETTDPDGHGTTMAELIAGSGAKGSLKGLAPDARIIPMRIPLGGMPGKRSDVAAAIRAAADSDAQIINMSFAGFSDQGLIDALKYASRKGKILLAGVGNEAKKGNPSQWPAADPEVAGIAAVDKSGEVVDFSNHGKNVDLAAPGSEDIPGKCDGGGSAYCSGGGTSAATAITSASAALIWSKHPTWTANQVLKVLLDTAGRTWKDKDSSSTYVGRGAVRPRVNLLEGKGDPGPPDVSPLTGVKTRTPGDGVGKSTGDGKGESGSEPSRSAEAGAPDKVKVADSASGGNDGGGDGNSTVWIAAGAVGAVVVLGGGAFLALRSRRG</sequence>
<dbReference type="GO" id="GO:0004252">
    <property type="term" value="F:serine-type endopeptidase activity"/>
    <property type="evidence" value="ECO:0007669"/>
    <property type="project" value="UniProtKB-UniRule"/>
</dbReference>
<dbReference type="InterPro" id="IPR050131">
    <property type="entry name" value="Peptidase_S8_subtilisin-like"/>
</dbReference>
<evidence type="ECO:0000313" key="9">
    <source>
        <dbReference type="EMBL" id="GEB53904.1"/>
    </source>
</evidence>
<dbReference type="InterPro" id="IPR036852">
    <property type="entry name" value="Peptidase_S8/S53_dom_sf"/>
</dbReference>
<dbReference type="OrthoDB" id="9798386at2"/>
<feature type="transmembrane region" description="Helical" evidence="7">
    <location>
        <begin position="393"/>
        <end position="414"/>
    </location>
</feature>
<dbReference type="EMBL" id="BJMM01000069">
    <property type="protein sequence ID" value="GEB53904.1"/>
    <property type="molecule type" value="Genomic_DNA"/>
</dbReference>
<evidence type="ECO:0000256" key="3">
    <source>
        <dbReference type="ARBA" id="ARBA00022801"/>
    </source>
</evidence>
<dbReference type="InterPro" id="IPR015500">
    <property type="entry name" value="Peptidase_S8_subtilisin-rel"/>
</dbReference>
<keyword evidence="7" id="KW-0472">Membrane</keyword>
<feature type="active site" description="Charge relay system" evidence="5">
    <location>
        <position position="70"/>
    </location>
</feature>
<feature type="active site" description="Charge relay system" evidence="5">
    <location>
        <position position="261"/>
    </location>
</feature>
<accession>A0A4Y3R8M5</accession>
<keyword evidence="3 5" id="KW-0378">Hydrolase</keyword>
<dbReference type="GO" id="GO:0006508">
    <property type="term" value="P:proteolysis"/>
    <property type="evidence" value="ECO:0007669"/>
    <property type="project" value="UniProtKB-KW"/>
</dbReference>
<comment type="caution">
    <text evidence="9">The sequence shown here is derived from an EMBL/GenBank/DDBJ whole genome shotgun (WGS) entry which is preliminary data.</text>
</comment>
<feature type="region of interest" description="Disordered" evidence="6">
    <location>
        <begin position="317"/>
        <end position="392"/>
    </location>
</feature>
<evidence type="ECO:0000256" key="4">
    <source>
        <dbReference type="ARBA" id="ARBA00022825"/>
    </source>
</evidence>
<proteinExistence type="inferred from homology"/>
<evidence type="ECO:0000256" key="7">
    <source>
        <dbReference type="SAM" id="Phobius"/>
    </source>
</evidence>
<name>A0A4Y3R8M5_STRCI</name>
<evidence type="ECO:0000256" key="2">
    <source>
        <dbReference type="ARBA" id="ARBA00022670"/>
    </source>
</evidence>
<evidence type="ECO:0000313" key="10">
    <source>
        <dbReference type="Proteomes" id="UP000319210"/>
    </source>
</evidence>
<keyword evidence="7" id="KW-1133">Transmembrane helix</keyword>
<feature type="region of interest" description="Disordered" evidence="6">
    <location>
        <begin position="85"/>
        <end position="106"/>
    </location>
</feature>
<organism evidence="9 10">
    <name type="scientific">Streptomyces cacaoi</name>
    <dbReference type="NCBI Taxonomy" id="1898"/>
    <lineage>
        <taxon>Bacteria</taxon>
        <taxon>Bacillati</taxon>
        <taxon>Actinomycetota</taxon>
        <taxon>Actinomycetes</taxon>
        <taxon>Kitasatosporales</taxon>
        <taxon>Streptomycetaceae</taxon>
        <taxon>Streptomyces</taxon>
    </lineage>
</organism>
<dbReference type="Pfam" id="PF00082">
    <property type="entry name" value="Peptidase_S8"/>
    <property type="match status" value="1"/>
</dbReference>
<keyword evidence="4 5" id="KW-0720">Serine protease</keyword>
<evidence type="ECO:0000259" key="8">
    <source>
        <dbReference type="Pfam" id="PF00082"/>
    </source>
</evidence>
<dbReference type="PANTHER" id="PTHR43806">
    <property type="entry name" value="PEPTIDASE S8"/>
    <property type="match status" value="1"/>
</dbReference>
<dbReference type="Proteomes" id="UP000319210">
    <property type="component" value="Unassembled WGS sequence"/>
</dbReference>
<dbReference type="PRINTS" id="PR00723">
    <property type="entry name" value="SUBTILISIN"/>
</dbReference>
<dbReference type="PANTHER" id="PTHR43806:SF11">
    <property type="entry name" value="CEREVISIN-RELATED"/>
    <property type="match status" value="1"/>
</dbReference>
<gene>
    <name evidence="9" type="ORF">SCA03_64550</name>
</gene>
<comment type="similarity">
    <text evidence="1 5">Belongs to the peptidase S8 family.</text>
</comment>
<feature type="domain" description="Peptidase S8/S53" evidence="8">
    <location>
        <begin position="61"/>
        <end position="301"/>
    </location>
</feature>
<dbReference type="AlphaFoldDB" id="A0A4Y3R8M5"/>
<evidence type="ECO:0000256" key="5">
    <source>
        <dbReference type="PROSITE-ProRule" id="PRU01240"/>
    </source>
</evidence>